<accession>A0A645C4B3</accession>
<proteinExistence type="predicted"/>
<gene>
    <name evidence="1" type="ORF">SDC9_119359</name>
</gene>
<organism evidence="1">
    <name type="scientific">bioreactor metagenome</name>
    <dbReference type="NCBI Taxonomy" id="1076179"/>
    <lineage>
        <taxon>unclassified sequences</taxon>
        <taxon>metagenomes</taxon>
        <taxon>ecological metagenomes</taxon>
    </lineage>
</organism>
<name>A0A645C4B3_9ZZZZ</name>
<evidence type="ECO:0000313" key="1">
    <source>
        <dbReference type="EMBL" id="MPM72385.1"/>
    </source>
</evidence>
<comment type="caution">
    <text evidence="1">The sequence shown here is derived from an EMBL/GenBank/DDBJ whole genome shotgun (WGS) entry which is preliminary data.</text>
</comment>
<dbReference type="AlphaFoldDB" id="A0A645C4B3"/>
<protein>
    <submittedName>
        <fullName evidence="1">Uncharacterized protein</fullName>
    </submittedName>
</protein>
<reference evidence="1" key="1">
    <citation type="submission" date="2019-08" db="EMBL/GenBank/DDBJ databases">
        <authorList>
            <person name="Kucharzyk K."/>
            <person name="Murdoch R.W."/>
            <person name="Higgins S."/>
            <person name="Loffler F."/>
        </authorList>
    </citation>
    <scope>NUCLEOTIDE SEQUENCE</scope>
</reference>
<sequence>MELNVGKIYIAKYKASEALTVRITKVTEKMVMFEVKQGNGEWAESKRLSHKTFNQKYDEFIEEVAMKEEGLEPVLIIEQWVSPEEMRENLATYNQILGKIKARESVESAEVMQGAVERLEIKLAKNPDGYWRGFKGFEYKPGTEWFVKVAKDTVMDMKKMFKDCKFRVVHALKPIDSPQWVGYTYAYELPELTQKLYSAYMQGGI</sequence>
<dbReference type="EMBL" id="VSSQ01024711">
    <property type="protein sequence ID" value="MPM72385.1"/>
    <property type="molecule type" value="Genomic_DNA"/>
</dbReference>